<dbReference type="EMBL" id="HG994371">
    <property type="protein sequence ID" value="CAF2030836.1"/>
    <property type="molecule type" value="Genomic_DNA"/>
</dbReference>
<organism evidence="1">
    <name type="scientific">Brassica napus</name>
    <name type="common">Rape</name>
    <dbReference type="NCBI Taxonomy" id="3708"/>
    <lineage>
        <taxon>Eukaryota</taxon>
        <taxon>Viridiplantae</taxon>
        <taxon>Streptophyta</taxon>
        <taxon>Embryophyta</taxon>
        <taxon>Tracheophyta</taxon>
        <taxon>Spermatophyta</taxon>
        <taxon>Magnoliopsida</taxon>
        <taxon>eudicotyledons</taxon>
        <taxon>Gunneridae</taxon>
        <taxon>Pentapetalae</taxon>
        <taxon>rosids</taxon>
        <taxon>malvids</taxon>
        <taxon>Brassicales</taxon>
        <taxon>Brassicaceae</taxon>
        <taxon>Brassiceae</taxon>
        <taxon>Brassica</taxon>
    </lineage>
</organism>
<sequence>MSLMSSSLVLHHCLSFTSQNSVPESSSLGYSPCHSISLRGKRRKVTRVIKEEKKLVAEVFL</sequence>
<gene>
    <name evidence="1" type="ORF">DARMORV10_C07P58410.1</name>
</gene>
<name>A0A816NAG5_BRANA</name>
<dbReference type="Proteomes" id="UP001295469">
    <property type="component" value="Chromosome C07"/>
</dbReference>
<dbReference type="Gramene" id="CDX72288">
    <property type="protein sequence ID" value="CDX72288"/>
    <property type="gene ID" value="GSBRNA2T00099768001"/>
</dbReference>
<dbReference type="AlphaFoldDB" id="A0A816NAG5"/>
<proteinExistence type="predicted"/>
<reference evidence="1" key="1">
    <citation type="submission" date="2021-01" db="EMBL/GenBank/DDBJ databases">
        <authorList>
            <consortium name="Genoscope - CEA"/>
            <person name="William W."/>
        </authorList>
    </citation>
    <scope>NUCLEOTIDE SEQUENCE</scope>
</reference>
<accession>A0A816NAG5</accession>
<protein>
    <submittedName>
        <fullName evidence="1">(rape) hypothetical protein</fullName>
    </submittedName>
</protein>
<evidence type="ECO:0000313" key="1">
    <source>
        <dbReference type="EMBL" id="CAF2030836.1"/>
    </source>
</evidence>